<dbReference type="PANTHER" id="PTHR10621:SF0">
    <property type="entry name" value="UV EXCISION REPAIR PROTEIN RAD23"/>
    <property type="match status" value="1"/>
</dbReference>
<dbReference type="GO" id="GO:0005829">
    <property type="term" value="C:cytosol"/>
    <property type="evidence" value="ECO:0007669"/>
    <property type="project" value="TreeGrafter"/>
</dbReference>
<dbReference type="PROSITE" id="PS50053">
    <property type="entry name" value="UBIQUITIN_2"/>
    <property type="match status" value="1"/>
</dbReference>
<dbReference type="GO" id="GO:0043130">
    <property type="term" value="F:ubiquitin binding"/>
    <property type="evidence" value="ECO:0007669"/>
    <property type="project" value="TreeGrafter"/>
</dbReference>
<dbReference type="GO" id="GO:0031593">
    <property type="term" value="F:polyubiquitin modification-dependent protein binding"/>
    <property type="evidence" value="ECO:0007669"/>
    <property type="project" value="TreeGrafter"/>
</dbReference>
<dbReference type="SMART" id="SM00213">
    <property type="entry name" value="UBQ"/>
    <property type="match status" value="1"/>
</dbReference>
<gene>
    <name evidence="2" type="ORF">DB88DRAFT_469017</name>
</gene>
<dbReference type="InterPro" id="IPR000626">
    <property type="entry name" value="Ubiquitin-like_dom"/>
</dbReference>
<dbReference type="Gene3D" id="3.10.20.90">
    <property type="entry name" value="Phosphatidylinositol 3-kinase Catalytic Subunit, Chain A, domain 1"/>
    <property type="match status" value="1"/>
</dbReference>
<dbReference type="PANTHER" id="PTHR10621">
    <property type="entry name" value="UV EXCISION REPAIR PROTEIN RAD23"/>
    <property type="match status" value="1"/>
</dbReference>
<dbReference type="SUPFAM" id="SSF54236">
    <property type="entry name" value="Ubiquitin-like"/>
    <property type="match status" value="1"/>
</dbReference>
<name>A0AAD9CRH3_PAPLA</name>
<feature type="domain" description="Ubiquitin-like" evidence="1">
    <location>
        <begin position="73"/>
        <end position="151"/>
    </location>
</feature>
<evidence type="ECO:0000313" key="3">
    <source>
        <dbReference type="Proteomes" id="UP001182556"/>
    </source>
</evidence>
<proteinExistence type="predicted"/>
<keyword evidence="3" id="KW-1185">Reference proteome</keyword>
<dbReference type="InterPro" id="IPR029071">
    <property type="entry name" value="Ubiquitin-like_domsf"/>
</dbReference>
<dbReference type="CDD" id="cd17039">
    <property type="entry name" value="Ubl_ubiquitin_like"/>
    <property type="match status" value="1"/>
</dbReference>
<dbReference type="Pfam" id="PF00240">
    <property type="entry name" value="ubiquitin"/>
    <property type="match status" value="1"/>
</dbReference>
<dbReference type="GO" id="GO:0070628">
    <property type="term" value="F:proteasome binding"/>
    <property type="evidence" value="ECO:0007669"/>
    <property type="project" value="TreeGrafter"/>
</dbReference>
<dbReference type="GO" id="GO:0043161">
    <property type="term" value="P:proteasome-mediated ubiquitin-dependent protein catabolic process"/>
    <property type="evidence" value="ECO:0007669"/>
    <property type="project" value="TreeGrafter"/>
</dbReference>
<dbReference type="EMBL" id="JAODAN010000012">
    <property type="protein sequence ID" value="KAK1920822.1"/>
    <property type="molecule type" value="Genomic_DNA"/>
</dbReference>
<comment type="caution">
    <text evidence="2">The sequence shown here is derived from an EMBL/GenBank/DDBJ whole genome shotgun (WGS) entry which is preliminary data.</text>
</comment>
<evidence type="ECO:0000259" key="1">
    <source>
        <dbReference type="PROSITE" id="PS50053"/>
    </source>
</evidence>
<protein>
    <recommendedName>
        <fullName evidence="1">Ubiquitin-like domain-containing protein</fullName>
    </recommendedName>
</protein>
<dbReference type="GO" id="GO:0005654">
    <property type="term" value="C:nucleoplasm"/>
    <property type="evidence" value="ECO:0007669"/>
    <property type="project" value="TreeGrafter"/>
</dbReference>
<reference evidence="2" key="1">
    <citation type="submission" date="2023-02" db="EMBL/GenBank/DDBJ databases">
        <title>Identification and recombinant expression of a fungal hydrolase from Papiliotrema laurentii that hydrolyzes apple cutin and clears colloidal polyester polyurethane.</title>
        <authorList>
            <consortium name="DOE Joint Genome Institute"/>
            <person name="Roman V.A."/>
            <person name="Bojanowski C."/>
            <person name="Crable B.R."/>
            <person name="Wagner D.N."/>
            <person name="Hung C.S."/>
            <person name="Nadeau L.J."/>
            <person name="Schratz L."/>
            <person name="Haridas S."/>
            <person name="Pangilinan J."/>
            <person name="Lipzen A."/>
            <person name="Na H."/>
            <person name="Yan M."/>
            <person name="Ng V."/>
            <person name="Grigoriev I.V."/>
            <person name="Spatafora J.W."/>
            <person name="Barlow D."/>
            <person name="Biffinger J."/>
            <person name="Kelley-Loughnane N."/>
            <person name="Varaljay V.A."/>
            <person name="Crookes-Goodson W.J."/>
        </authorList>
    </citation>
    <scope>NUCLEOTIDE SEQUENCE</scope>
    <source>
        <strain evidence="2">5307AH</strain>
    </source>
</reference>
<dbReference type="AlphaFoldDB" id="A0AAD9CRH3"/>
<accession>A0AAD9CRH3</accession>
<evidence type="ECO:0000313" key="2">
    <source>
        <dbReference type="EMBL" id="KAK1920822.1"/>
    </source>
</evidence>
<organism evidence="2 3">
    <name type="scientific">Papiliotrema laurentii</name>
    <name type="common">Cryptococcus laurentii</name>
    <dbReference type="NCBI Taxonomy" id="5418"/>
    <lineage>
        <taxon>Eukaryota</taxon>
        <taxon>Fungi</taxon>
        <taxon>Dikarya</taxon>
        <taxon>Basidiomycota</taxon>
        <taxon>Agaricomycotina</taxon>
        <taxon>Tremellomycetes</taxon>
        <taxon>Tremellales</taxon>
        <taxon>Rhynchogastremaceae</taxon>
        <taxon>Papiliotrema</taxon>
    </lineage>
</organism>
<dbReference type="Proteomes" id="UP001182556">
    <property type="component" value="Unassembled WGS sequence"/>
</dbReference>
<sequence>MAESRLSADRLNEERAFIRRYTEGLTSHKVEYPADFSTPLEHRPRKVTVVQVPIADAPEVMDVDPAPVSHDTIQITVKSLKPPLSFAITASTTDPISHLKKLVAKSAATAPPADSQRLLLKGKALVDSKLVKEYPIVDGSVLTLMLKPPTSAPSTSTPAPVSCPPIATGSPGGLPALTITTETDNIPNEAVPVTEADIDTAPTGPQPQVSSAEFHRTISDPKYWQRLHALCVSEFTFEDDADAAWETFLISMKGRLSAGEAAKIRDVVGVRGMGGGA</sequence>